<reference evidence="1" key="1">
    <citation type="submission" date="2016-10" db="EMBL/GenBank/DDBJ databases">
        <title>Sequence of Gallionella enrichment culture.</title>
        <authorList>
            <person name="Poehlein A."/>
            <person name="Muehling M."/>
            <person name="Daniel R."/>
        </authorList>
    </citation>
    <scope>NUCLEOTIDE SEQUENCE</scope>
</reference>
<evidence type="ECO:0000313" key="1">
    <source>
        <dbReference type="EMBL" id="OIQ74092.1"/>
    </source>
</evidence>
<comment type="caution">
    <text evidence="1">The sequence shown here is derived from an EMBL/GenBank/DDBJ whole genome shotgun (WGS) entry which is preliminary data.</text>
</comment>
<protein>
    <submittedName>
        <fullName evidence="1">Uncharacterized protein</fullName>
    </submittedName>
</protein>
<sequence length="156" mass="17063">MRLVHQCLHFHQQGSRALLGDGNAGPRHLLGMVRQEQGRRVADLAQAFFRHGEHAQFVDGAEAVLESADQSEAGVGIALEIQHGIDDMLQHARACQGAFLGHVADQDDGDAKLFGEAGQLRRTFPHLRHRPRCGLQGLGIDRLDGINHGYVGLVRL</sequence>
<organism evidence="1">
    <name type="scientific">mine drainage metagenome</name>
    <dbReference type="NCBI Taxonomy" id="410659"/>
    <lineage>
        <taxon>unclassified sequences</taxon>
        <taxon>metagenomes</taxon>
        <taxon>ecological metagenomes</taxon>
    </lineage>
</organism>
<name>A0A1J5Q2K0_9ZZZZ</name>
<gene>
    <name evidence="1" type="ORF">GALL_442630</name>
</gene>
<accession>A0A1J5Q2K0</accession>
<proteinExistence type="predicted"/>
<dbReference type="EMBL" id="MLJW01002626">
    <property type="protein sequence ID" value="OIQ74092.1"/>
    <property type="molecule type" value="Genomic_DNA"/>
</dbReference>
<dbReference type="AlphaFoldDB" id="A0A1J5Q2K0"/>